<dbReference type="EC" id="6.1.1.10" evidence="13"/>
<keyword evidence="9 13" id="KW-0694">RNA-binding</keyword>
<dbReference type="InterPro" id="IPR014729">
    <property type="entry name" value="Rossmann-like_a/b/a_fold"/>
</dbReference>
<evidence type="ECO:0000256" key="14">
    <source>
        <dbReference type="SAM" id="MobiDB-lite"/>
    </source>
</evidence>
<dbReference type="Pfam" id="PF09334">
    <property type="entry name" value="tRNA-synt_1g"/>
    <property type="match status" value="2"/>
</dbReference>
<dbReference type="InterPro" id="IPR004495">
    <property type="entry name" value="Met-tRNA-synth_bsu_C"/>
</dbReference>
<evidence type="ECO:0000256" key="10">
    <source>
        <dbReference type="ARBA" id="ARBA00022917"/>
    </source>
</evidence>
<dbReference type="SUPFAM" id="SSF50249">
    <property type="entry name" value="Nucleic acid-binding proteins"/>
    <property type="match status" value="1"/>
</dbReference>
<dbReference type="PRINTS" id="PR01041">
    <property type="entry name" value="TRNASYNTHMET"/>
</dbReference>
<dbReference type="SUPFAM" id="SSF47323">
    <property type="entry name" value="Anticodon-binding domain of a subclass of class I aminoacyl-tRNA synthetases"/>
    <property type="match status" value="1"/>
</dbReference>
<name>A0ABN4K2F5_9DEIO</name>
<evidence type="ECO:0000256" key="5">
    <source>
        <dbReference type="ARBA" id="ARBA00022555"/>
    </source>
</evidence>
<dbReference type="InterPro" id="IPR033911">
    <property type="entry name" value="MetRS_core"/>
</dbReference>
<keyword evidence="5 13" id="KW-0820">tRNA-binding</keyword>
<comment type="catalytic activity">
    <reaction evidence="12 13">
        <text>tRNA(Met) + L-methionine + ATP = L-methionyl-tRNA(Met) + AMP + diphosphate</text>
        <dbReference type="Rhea" id="RHEA:13481"/>
        <dbReference type="Rhea" id="RHEA-COMP:9667"/>
        <dbReference type="Rhea" id="RHEA-COMP:9698"/>
        <dbReference type="ChEBI" id="CHEBI:30616"/>
        <dbReference type="ChEBI" id="CHEBI:33019"/>
        <dbReference type="ChEBI" id="CHEBI:57844"/>
        <dbReference type="ChEBI" id="CHEBI:78442"/>
        <dbReference type="ChEBI" id="CHEBI:78530"/>
        <dbReference type="ChEBI" id="CHEBI:456215"/>
        <dbReference type="EC" id="6.1.1.10"/>
    </reaction>
</comment>
<sequence>MSQDPNRPFFITTAIDYANGAPHIGHVYEKILTDAIARYHRLAGRDVFFLTGTDEHGEKIAKAAAKAGQTPQVFVDDLATRAFKGLWDRLEISYDDFVRTTEGRHKRFVQDVLQRVYDAGDIYFDEYEGLYSVGAERYVTEKELVEGPDGVRRYPGDKDPPELRREANYFFRMEKYQAWLLEHIQQNPDFIQPAGYRNEVIEMLREPIGPLSISRPKSRVPWGIELPWDPDHVTYVWFDALLNYVSAPVSKGAKPDVIGTAWHVIGKDILKPHAVFWPTMLKAAGLPPYRRLVVHSHILAEDGRKMGKSLGNAIDPEALVAEFPVDAIRYTLLREATLSADSPYGEGILVNRLNSDLANDLGNLLSRTVSMIQKYRAGVIPAAADLSDRDREIESAALALPGQILGLVDDLKINMAIEAAMNFVRDLNRYIAESAPWTLAKSEETQRRLDTVLYTAAEGLRVASVALEAVIPVKARELRAQLGLGGHTYALQAAWGLTPAGTRVQGGAILFPKPEPKDAPTPAASAPKPGKKEKPMTQTAPEAAPTPAAAPAPAAAAAAPQATETGGTLISIDEFARIDLRVAEVLAAEAVAKADKLLKLTVKLGEEERTVVSGIRKWFEPEALVGRKVILVANLKPAKLRGIESQGMILAAEDDQGNLDLVGLGLDLPSGTRVR</sequence>
<dbReference type="PANTHER" id="PTHR43326">
    <property type="entry name" value="METHIONYL-TRNA SYNTHETASE"/>
    <property type="match status" value="1"/>
</dbReference>
<evidence type="ECO:0000259" key="15">
    <source>
        <dbReference type="PROSITE" id="PS50886"/>
    </source>
</evidence>
<comment type="similarity">
    <text evidence="13">Belongs to the class-I aminoacyl-tRNA synthetase family. MetG type 2B subfamily.</text>
</comment>
<keyword evidence="17" id="KW-1185">Reference proteome</keyword>
<comment type="subunit">
    <text evidence="3 13">Homodimer.</text>
</comment>
<evidence type="ECO:0000313" key="17">
    <source>
        <dbReference type="Proteomes" id="UP000060071"/>
    </source>
</evidence>
<feature type="short sequence motif" description="'HIGH' region" evidence="13">
    <location>
        <begin position="16"/>
        <end position="26"/>
    </location>
</feature>
<dbReference type="RefSeq" id="WP_062157666.1">
    <property type="nucleotide sequence ID" value="NZ_CP013910.1"/>
</dbReference>
<evidence type="ECO:0000256" key="11">
    <source>
        <dbReference type="ARBA" id="ARBA00023146"/>
    </source>
</evidence>
<dbReference type="Gene3D" id="2.170.220.10">
    <property type="match status" value="1"/>
</dbReference>
<dbReference type="CDD" id="cd07957">
    <property type="entry name" value="Anticodon_Ia_Met"/>
    <property type="match status" value="1"/>
</dbReference>
<dbReference type="Gene3D" id="3.40.50.620">
    <property type="entry name" value="HUPs"/>
    <property type="match status" value="1"/>
</dbReference>
<feature type="region of interest" description="Disordered" evidence="14">
    <location>
        <begin position="506"/>
        <end position="560"/>
    </location>
</feature>
<dbReference type="InterPro" id="IPR012340">
    <property type="entry name" value="NA-bd_OB-fold"/>
</dbReference>
<dbReference type="CDD" id="cd02800">
    <property type="entry name" value="tRNA_bind_EcMetRS_like"/>
    <property type="match status" value="1"/>
</dbReference>
<dbReference type="InterPro" id="IPR009080">
    <property type="entry name" value="tRNAsynth_Ia_anticodon-bd"/>
</dbReference>
<keyword evidence="11 13" id="KW-0030">Aminoacyl-tRNA synthetase</keyword>
<evidence type="ECO:0000256" key="1">
    <source>
        <dbReference type="ARBA" id="ARBA00003314"/>
    </source>
</evidence>
<dbReference type="InterPro" id="IPR002547">
    <property type="entry name" value="tRNA-bd_dom"/>
</dbReference>
<dbReference type="Proteomes" id="UP000060071">
    <property type="component" value="Chromosome"/>
</dbReference>
<comment type="subcellular location">
    <subcellularLocation>
        <location evidence="2 13">Cytoplasm</location>
    </subcellularLocation>
</comment>
<organism evidence="16 17">
    <name type="scientific">Deinococcus actinosclerus</name>
    <dbReference type="NCBI Taxonomy" id="1768108"/>
    <lineage>
        <taxon>Bacteria</taxon>
        <taxon>Thermotogati</taxon>
        <taxon>Deinococcota</taxon>
        <taxon>Deinococci</taxon>
        <taxon>Deinococcales</taxon>
        <taxon>Deinococcaceae</taxon>
        <taxon>Deinococcus</taxon>
    </lineage>
</organism>
<dbReference type="HAMAP" id="MF_01228">
    <property type="entry name" value="Met_tRNA_synth_type2"/>
    <property type="match status" value="1"/>
</dbReference>
<gene>
    <name evidence="13" type="primary">metG</name>
    <name evidence="16" type="ORF">AUC44_05010</name>
</gene>
<dbReference type="InterPro" id="IPR015413">
    <property type="entry name" value="Methionyl/Leucyl_tRNA_Synth"/>
</dbReference>
<dbReference type="Gene3D" id="1.10.730.10">
    <property type="entry name" value="Isoleucyl-tRNA Synthetase, Domain 1"/>
    <property type="match status" value="1"/>
</dbReference>
<proteinExistence type="inferred from homology"/>
<dbReference type="CDD" id="cd00814">
    <property type="entry name" value="MetRS_core"/>
    <property type="match status" value="1"/>
</dbReference>
<reference evidence="16 17" key="1">
    <citation type="submission" date="2015-12" db="EMBL/GenBank/DDBJ databases">
        <authorList>
            <person name="Kim M.K."/>
            <person name="Srinivasan S."/>
            <person name="Lee J.-J."/>
            <person name="Kim K."/>
        </authorList>
    </citation>
    <scope>NUCLEOTIDE SEQUENCE [LARGE SCALE GENOMIC DNA]</scope>
    <source>
        <strain evidence="16 17">BM2</strain>
    </source>
</reference>
<evidence type="ECO:0000313" key="16">
    <source>
        <dbReference type="EMBL" id="ALW88333.1"/>
    </source>
</evidence>
<feature type="short sequence motif" description="'KMSKS' region" evidence="13">
    <location>
        <begin position="305"/>
        <end position="309"/>
    </location>
</feature>
<evidence type="ECO:0000256" key="3">
    <source>
        <dbReference type="ARBA" id="ARBA00011738"/>
    </source>
</evidence>
<evidence type="ECO:0000256" key="13">
    <source>
        <dbReference type="HAMAP-Rule" id="MF_01228"/>
    </source>
</evidence>
<keyword evidence="8 13" id="KW-0067">ATP-binding</keyword>
<comment type="function">
    <text evidence="1 13">Is required not only for elongation of protein synthesis but also for the initiation of all mRNA translation through initiator tRNA(fMet) aminoacylation.</text>
</comment>
<keyword evidence="10 13" id="KW-0648">Protein biosynthesis</keyword>
<evidence type="ECO:0000256" key="7">
    <source>
        <dbReference type="ARBA" id="ARBA00022741"/>
    </source>
</evidence>
<dbReference type="PANTHER" id="PTHR43326:SF1">
    <property type="entry name" value="METHIONINE--TRNA LIGASE, MITOCHONDRIAL"/>
    <property type="match status" value="1"/>
</dbReference>
<evidence type="ECO:0000256" key="8">
    <source>
        <dbReference type="ARBA" id="ARBA00022840"/>
    </source>
</evidence>
<dbReference type="GO" id="GO:0016874">
    <property type="term" value="F:ligase activity"/>
    <property type="evidence" value="ECO:0007669"/>
    <property type="project" value="UniProtKB-KW"/>
</dbReference>
<accession>A0ABN4K2F5</accession>
<dbReference type="NCBIfam" id="TIGR00398">
    <property type="entry name" value="metG"/>
    <property type="match status" value="1"/>
</dbReference>
<evidence type="ECO:0000256" key="9">
    <source>
        <dbReference type="ARBA" id="ARBA00022884"/>
    </source>
</evidence>
<keyword evidence="7 13" id="KW-0547">Nucleotide-binding</keyword>
<keyword evidence="6 13" id="KW-0436">Ligase</keyword>
<dbReference type="InterPro" id="IPR041872">
    <property type="entry name" value="Anticodon_Met"/>
</dbReference>
<dbReference type="NCBIfam" id="NF008900">
    <property type="entry name" value="PRK12267.1"/>
    <property type="match status" value="1"/>
</dbReference>
<keyword evidence="4 13" id="KW-0963">Cytoplasm</keyword>
<dbReference type="InterPro" id="IPR023457">
    <property type="entry name" value="Met-tRNA_synth_2"/>
</dbReference>
<evidence type="ECO:0000256" key="12">
    <source>
        <dbReference type="ARBA" id="ARBA00047364"/>
    </source>
</evidence>
<dbReference type="Pfam" id="PF01588">
    <property type="entry name" value="tRNA_bind"/>
    <property type="match status" value="1"/>
</dbReference>
<feature type="compositionally biased region" description="Low complexity" evidence="14">
    <location>
        <begin position="537"/>
        <end position="560"/>
    </location>
</feature>
<comment type="caution">
    <text evidence="13">Lacks conserved residue(s) required for the propagation of feature annotation.</text>
</comment>
<feature type="domain" description="TRNA-binding" evidence="15">
    <location>
        <begin position="574"/>
        <end position="675"/>
    </location>
</feature>
<protein>
    <recommendedName>
        <fullName evidence="13">Methionine--tRNA ligase</fullName>
        <ecNumber evidence="13">6.1.1.10</ecNumber>
    </recommendedName>
    <alternativeName>
        <fullName evidence="13">Methionyl-tRNA synthetase</fullName>
        <shortName evidence="13">MetRS</shortName>
    </alternativeName>
</protein>
<dbReference type="SUPFAM" id="SSF52374">
    <property type="entry name" value="Nucleotidylyl transferase"/>
    <property type="match status" value="1"/>
</dbReference>
<dbReference type="Gene3D" id="2.40.50.140">
    <property type="entry name" value="Nucleic acid-binding proteins"/>
    <property type="match status" value="1"/>
</dbReference>
<dbReference type="InterPro" id="IPR014758">
    <property type="entry name" value="Met-tRNA_synth"/>
</dbReference>
<evidence type="ECO:0000256" key="6">
    <source>
        <dbReference type="ARBA" id="ARBA00022598"/>
    </source>
</evidence>
<dbReference type="EMBL" id="CP013910">
    <property type="protein sequence ID" value="ALW88333.1"/>
    <property type="molecule type" value="Genomic_DNA"/>
</dbReference>
<evidence type="ECO:0000256" key="2">
    <source>
        <dbReference type="ARBA" id="ARBA00004496"/>
    </source>
</evidence>
<dbReference type="PROSITE" id="PS50886">
    <property type="entry name" value="TRBD"/>
    <property type="match status" value="1"/>
</dbReference>
<dbReference type="NCBIfam" id="TIGR00399">
    <property type="entry name" value="metG_C_term"/>
    <property type="match status" value="1"/>
</dbReference>
<evidence type="ECO:0000256" key="4">
    <source>
        <dbReference type="ARBA" id="ARBA00022490"/>
    </source>
</evidence>